<dbReference type="SMART" id="SM00740">
    <property type="entry name" value="PASTA"/>
    <property type="match status" value="2"/>
</dbReference>
<comment type="catalytic activity">
    <reaction evidence="8">
        <text>L-seryl-[protein] + ATP = O-phospho-L-seryl-[protein] + ADP + H(+)</text>
        <dbReference type="Rhea" id="RHEA:17989"/>
        <dbReference type="Rhea" id="RHEA-COMP:9863"/>
        <dbReference type="Rhea" id="RHEA-COMP:11604"/>
        <dbReference type="ChEBI" id="CHEBI:15378"/>
        <dbReference type="ChEBI" id="CHEBI:29999"/>
        <dbReference type="ChEBI" id="CHEBI:30616"/>
        <dbReference type="ChEBI" id="CHEBI:83421"/>
        <dbReference type="ChEBI" id="CHEBI:456216"/>
        <dbReference type="EC" id="2.7.11.1"/>
    </reaction>
</comment>
<dbReference type="Pfam" id="PF00069">
    <property type="entry name" value="Pkinase"/>
    <property type="match status" value="1"/>
</dbReference>
<feature type="compositionally biased region" description="Low complexity" evidence="9">
    <location>
        <begin position="424"/>
        <end position="437"/>
    </location>
</feature>
<evidence type="ECO:0000256" key="9">
    <source>
        <dbReference type="SAM" id="MobiDB-lite"/>
    </source>
</evidence>
<dbReference type="Proteomes" id="UP001208017">
    <property type="component" value="Unassembled WGS sequence"/>
</dbReference>
<keyword evidence="5" id="KW-0418">Kinase</keyword>
<feature type="transmembrane region" description="Helical" evidence="10">
    <location>
        <begin position="310"/>
        <end position="330"/>
    </location>
</feature>
<gene>
    <name evidence="13" type="ORF">OS242_16155</name>
</gene>
<dbReference type="RefSeq" id="WP_267152732.1">
    <property type="nucleotide sequence ID" value="NZ_JAPMLT010000011.1"/>
</dbReference>
<dbReference type="SUPFAM" id="SSF54184">
    <property type="entry name" value="Penicillin-binding protein 2x (pbp-2x), c-terminal domain"/>
    <property type="match status" value="1"/>
</dbReference>
<dbReference type="Pfam" id="PF03793">
    <property type="entry name" value="PASTA"/>
    <property type="match status" value="2"/>
</dbReference>
<evidence type="ECO:0000259" key="11">
    <source>
        <dbReference type="PROSITE" id="PS50011"/>
    </source>
</evidence>
<evidence type="ECO:0000256" key="3">
    <source>
        <dbReference type="ARBA" id="ARBA00022737"/>
    </source>
</evidence>
<dbReference type="InterPro" id="IPR000719">
    <property type="entry name" value="Prot_kinase_dom"/>
</dbReference>
<feature type="domain" description="PASTA" evidence="12">
    <location>
        <begin position="440"/>
        <end position="506"/>
    </location>
</feature>
<keyword evidence="6" id="KW-0067">ATP-binding</keyword>
<dbReference type="InterPro" id="IPR011009">
    <property type="entry name" value="Kinase-like_dom_sf"/>
</dbReference>
<dbReference type="PANTHER" id="PTHR43289">
    <property type="entry name" value="MITOGEN-ACTIVATED PROTEIN KINASE KINASE KINASE 20-RELATED"/>
    <property type="match status" value="1"/>
</dbReference>
<proteinExistence type="predicted"/>
<accession>A0ABT3X699</accession>
<dbReference type="EC" id="2.7.11.1" evidence="1"/>
<dbReference type="Gene3D" id="1.10.510.10">
    <property type="entry name" value="Transferase(Phosphotransferase) domain 1"/>
    <property type="match status" value="1"/>
</dbReference>
<evidence type="ECO:0000256" key="7">
    <source>
        <dbReference type="ARBA" id="ARBA00047899"/>
    </source>
</evidence>
<dbReference type="EMBL" id="JAPMLT010000011">
    <property type="protein sequence ID" value="MCX7571482.1"/>
    <property type="molecule type" value="Genomic_DNA"/>
</dbReference>
<reference evidence="13 14" key="1">
    <citation type="submission" date="2022-11" db="EMBL/GenBank/DDBJ databases">
        <title>Study of microbial diversity in lake waters.</title>
        <authorList>
            <person name="Zhang J."/>
        </authorList>
    </citation>
    <scope>NUCLEOTIDE SEQUENCE [LARGE SCALE GENOMIC DNA]</scope>
    <source>
        <strain evidence="13 14">DT12</strain>
    </source>
</reference>
<evidence type="ECO:0000256" key="8">
    <source>
        <dbReference type="ARBA" id="ARBA00048679"/>
    </source>
</evidence>
<keyword evidence="10" id="KW-0472">Membrane</keyword>
<keyword evidence="10" id="KW-0812">Transmembrane</keyword>
<keyword evidence="2" id="KW-0808">Transferase</keyword>
<evidence type="ECO:0000313" key="14">
    <source>
        <dbReference type="Proteomes" id="UP001208017"/>
    </source>
</evidence>
<comment type="catalytic activity">
    <reaction evidence="7">
        <text>L-threonyl-[protein] + ATP = O-phospho-L-threonyl-[protein] + ADP + H(+)</text>
        <dbReference type="Rhea" id="RHEA:46608"/>
        <dbReference type="Rhea" id="RHEA-COMP:11060"/>
        <dbReference type="Rhea" id="RHEA-COMP:11605"/>
        <dbReference type="ChEBI" id="CHEBI:15378"/>
        <dbReference type="ChEBI" id="CHEBI:30013"/>
        <dbReference type="ChEBI" id="CHEBI:30616"/>
        <dbReference type="ChEBI" id="CHEBI:61977"/>
        <dbReference type="ChEBI" id="CHEBI:456216"/>
        <dbReference type="EC" id="2.7.11.1"/>
    </reaction>
</comment>
<evidence type="ECO:0000256" key="4">
    <source>
        <dbReference type="ARBA" id="ARBA00022741"/>
    </source>
</evidence>
<feature type="domain" description="Protein kinase" evidence="11">
    <location>
        <begin position="8"/>
        <end position="319"/>
    </location>
</feature>
<organism evidence="13 14">
    <name type="scientific">Tumebacillus lacus</name>
    <dbReference type="NCBI Taxonomy" id="2995335"/>
    <lineage>
        <taxon>Bacteria</taxon>
        <taxon>Bacillati</taxon>
        <taxon>Bacillota</taxon>
        <taxon>Bacilli</taxon>
        <taxon>Bacillales</taxon>
        <taxon>Alicyclobacillaceae</taxon>
        <taxon>Tumebacillus</taxon>
    </lineage>
</organism>
<evidence type="ECO:0000256" key="5">
    <source>
        <dbReference type="ARBA" id="ARBA00022777"/>
    </source>
</evidence>
<keyword evidence="4" id="KW-0547">Nucleotide-binding</keyword>
<evidence type="ECO:0000256" key="10">
    <source>
        <dbReference type="SAM" id="Phobius"/>
    </source>
</evidence>
<feature type="region of interest" description="Disordered" evidence="9">
    <location>
        <begin position="417"/>
        <end position="442"/>
    </location>
</feature>
<keyword evidence="3" id="KW-0677">Repeat</keyword>
<dbReference type="PANTHER" id="PTHR43289:SF6">
    <property type="entry name" value="SERINE_THREONINE-PROTEIN KINASE NEKL-3"/>
    <property type="match status" value="1"/>
</dbReference>
<feature type="domain" description="PASTA" evidence="12">
    <location>
        <begin position="345"/>
        <end position="414"/>
    </location>
</feature>
<evidence type="ECO:0000313" key="13">
    <source>
        <dbReference type="EMBL" id="MCX7571482.1"/>
    </source>
</evidence>
<dbReference type="CDD" id="cd06577">
    <property type="entry name" value="PASTA_pknB"/>
    <property type="match status" value="2"/>
</dbReference>
<evidence type="ECO:0000256" key="1">
    <source>
        <dbReference type="ARBA" id="ARBA00012513"/>
    </source>
</evidence>
<evidence type="ECO:0000256" key="6">
    <source>
        <dbReference type="ARBA" id="ARBA00022840"/>
    </source>
</evidence>
<dbReference type="PROSITE" id="PS50011">
    <property type="entry name" value="PROTEIN_KINASE_DOM"/>
    <property type="match status" value="1"/>
</dbReference>
<dbReference type="PROSITE" id="PS51178">
    <property type="entry name" value="PASTA"/>
    <property type="match status" value="2"/>
</dbReference>
<keyword evidence="14" id="KW-1185">Reference proteome</keyword>
<evidence type="ECO:0000256" key="2">
    <source>
        <dbReference type="ARBA" id="ARBA00022679"/>
    </source>
</evidence>
<sequence>MNERILAGRYRLQEAVGGRSDLWRAHDEALGRQVAVKRLAAGVTEDRRRQLEPEIAKAAGLHDPHLLAVYDAVWEEDVFYLVTEDLEGDSLARYVRDQSKVEPERAVDLICQLAGAVVQAEKNGVYELSIDPKTVLIDEGYLKVIEYGPLATASRAQSTREQIHTVGVLLYELLTGNGWSDLAPTRQVVQDVHQALAAAQVHHSWLPERMESIAHRALGLLAEGGYQSMQELHKDVKAVRHAIGQAADLLGERGQTGSKASAGGVSPVEQVRDTVLGAAQEGMAKVAQVRKMEFVKQMTEKSTPKKRSPLLYALAAVVLVIVTGGLWWTASGEEATTVAHGEFQGKEVKMPNLINKTEQQAVQILTENGFPQNRIQWVYKPTDERLTEGKIYQQSVDPNTQVVTGEQMIVLTVNGTMTDGQTAGESNGSNGGNNPNGQESVTAGVVPDLRGMSQPDAEQMLLKLGYRYSFEIKSGGDTPAGTVYQQQPAAGSKAEQGARVTFYVNQ</sequence>
<protein>
    <recommendedName>
        <fullName evidence="1">non-specific serine/threonine protein kinase</fullName>
        <ecNumber evidence="1">2.7.11.1</ecNumber>
    </recommendedName>
</protein>
<dbReference type="Gene3D" id="3.30.200.20">
    <property type="entry name" value="Phosphorylase Kinase, domain 1"/>
    <property type="match status" value="1"/>
</dbReference>
<comment type="caution">
    <text evidence="13">The sequence shown here is derived from an EMBL/GenBank/DDBJ whole genome shotgun (WGS) entry which is preliminary data.</text>
</comment>
<evidence type="ECO:0000259" key="12">
    <source>
        <dbReference type="PROSITE" id="PS51178"/>
    </source>
</evidence>
<dbReference type="Gene3D" id="3.30.10.20">
    <property type="match status" value="2"/>
</dbReference>
<dbReference type="SUPFAM" id="SSF56112">
    <property type="entry name" value="Protein kinase-like (PK-like)"/>
    <property type="match status" value="1"/>
</dbReference>
<dbReference type="InterPro" id="IPR005543">
    <property type="entry name" value="PASTA_dom"/>
</dbReference>
<keyword evidence="10" id="KW-1133">Transmembrane helix</keyword>
<dbReference type="SMART" id="SM00220">
    <property type="entry name" value="S_TKc"/>
    <property type="match status" value="1"/>
</dbReference>
<name>A0ABT3X699_9BACL</name>